<dbReference type="Proteomes" id="UP000199698">
    <property type="component" value="Unassembled WGS sequence"/>
</dbReference>
<dbReference type="NCBIfam" id="NF001222">
    <property type="entry name" value="PRK00199.1"/>
    <property type="match status" value="1"/>
</dbReference>
<dbReference type="InterPro" id="IPR010992">
    <property type="entry name" value="IHF-like_DNA-bd_dom_sf"/>
</dbReference>
<dbReference type="CDD" id="cd13836">
    <property type="entry name" value="IHF_B"/>
    <property type="match status" value="1"/>
</dbReference>
<dbReference type="GO" id="GO:0006355">
    <property type="term" value="P:regulation of DNA-templated transcription"/>
    <property type="evidence" value="ECO:0007669"/>
    <property type="project" value="InterPro"/>
</dbReference>
<evidence type="ECO:0000256" key="1">
    <source>
        <dbReference type="ARBA" id="ARBA00010529"/>
    </source>
</evidence>
<dbReference type="STRING" id="1798183.GA0061080_101343"/>
<comment type="similarity">
    <text evidence="1 8">Belongs to the bacterial histone-like protein family.</text>
</comment>
<dbReference type="EMBL" id="FMBA01000013">
    <property type="protein sequence ID" value="SCB97442.1"/>
    <property type="molecule type" value="Genomic_DNA"/>
</dbReference>
<proteinExistence type="inferred from homology"/>
<dbReference type="Pfam" id="PF00216">
    <property type="entry name" value="Bac_DNA_binding"/>
    <property type="match status" value="1"/>
</dbReference>
<evidence type="ECO:0000313" key="11">
    <source>
        <dbReference type="Proteomes" id="UP000199698"/>
    </source>
</evidence>
<evidence type="ECO:0000256" key="8">
    <source>
        <dbReference type="RuleBase" id="RU003939"/>
    </source>
</evidence>
<keyword evidence="11" id="KW-1185">Reference proteome</keyword>
<dbReference type="Gene3D" id="4.10.520.10">
    <property type="entry name" value="IHF-like DNA-binding proteins"/>
    <property type="match status" value="1"/>
</dbReference>
<comment type="function">
    <text evidence="9">This protein is one of the two subunits of integration host factor, a specific DNA-binding protein that functions in genetic recombination as well as in transcriptional and translational control.</text>
</comment>
<dbReference type="PANTHER" id="PTHR33175">
    <property type="entry name" value="DNA-BINDING PROTEIN HU"/>
    <property type="match status" value="1"/>
</dbReference>
<evidence type="ECO:0000256" key="6">
    <source>
        <dbReference type="ARBA" id="ARBA00023163"/>
    </source>
</evidence>
<sequence>MNRSDLVERIVNWRTHLPVQLVDDSVRDIIEQIALAMESNDRVEIRGFGSFSLNYRAPRKARNPRTGGNVEVKHKYIPHFKPGKELRERVNNAVNA</sequence>
<dbReference type="AlphaFoldDB" id="A0A1C4AS15"/>
<dbReference type="SMART" id="SM00411">
    <property type="entry name" value="BHL"/>
    <property type="match status" value="1"/>
</dbReference>
<comment type="subunit">
    <text evidence="9">Heterodimer of an alpha and a beta chain.</text>
</comment>
<dbReference type="GO" id="GO:0005829">
    <property type="term" value="C:cytosol"/>
    <property type="evidence" value="ECO:0007669"/>
    <property type="project" value="TreeGrafter"/>
</dbReference>
<dbReference type="InterPro" id="IPR020816">
    <property type="entry name" value="Histone-like_DNA-bd_CS"/>
</dbReference>
<dbReference type="GO" id="GO:0003677">
    <property type="term" value="F:DNA binding"/>
    <property type="evidence" value="ECO:0007669"/>
    <property type="project" value="UniProtKB-KW"/>
</dbReference>
<evidence type="ECO:0000256" key="3">
    <source>
        <dbReference type="ARBA" id="ARBA00022845"/>
    </source>
</evidence>
<keyword evidence="5 9" id="KW-0238">DNA-binding</keyword>
<dbReference type="OrthoDB" id="9804203at2"/>
<dbReference type="PROSITE" id="PS00045">
    <property type="entry name" value="HISTONE_LIKE"/>
    <property type="match status" value="1"/>
</dbReference>
<evidence type="ECO:0000256" key="2">
    <source>
        <dbReference type="ARBA" id="ARBA00018700"/>
    </source>
</evidence>
<dbReference type="PRINTS" id="PR01727">
    <property type="entry name" value="DNABINDINGHU"/>
</dbReference>
<dbReference type="InterPro" id="IPR005685">
    <property type="entry name" value="IHF_beta"/>
</dbReference>
<evidence type="ECO:0000256" key="7">
    <source>
        <dbReference type="ARBA" id="ARBA00023172"/>
    </source>
</evidence>
<dbReference type="GO" id="GO:0005694">
    <property type="term" value="C:chromosome"/>
    <property type="evidence" value="ECO:0007669"/>
    <property type="project" value="InterPro"/>
</dbReference>
<organism evidence="10 11">
    <name type="scientific">Gilliamella intestini</name>
    <dbReference type="NCBI Taxonomy" id="1798183"/>
    <lineage>
        <taxon>Bacteria</taxon>
        <taxon>Pseudomonadati</taxon>
        <taxon>Pseudomonadota</taxon>
        <taxon>Gammaproteobacteria</taxon>
        <taxon>Orbales</taxon>
        <taxon>Orbaceae</taxon>
        <taxon>Gilliamella</taxon>
    </lineage>
</organism>
<dbReference type="GO" id="GO:0006417">
    <property type="term" value="P:regulation of translation"/>
    <property type="evidence" value="ECO:0007669"/>
    <property type="project" value="UniProtKB-KW"/>
</dbReference>
<accession>A0A1C4AS15</accession>
<gene>
    <name evidence="10" type="ORF">GA0061080_101343</name>
</gene>
<keyword evidence="7 9" id="KW-0233">DNA recombination</keyword>
<keyword evidence="3 9" id="KW-0810">Translation regulation</keyword>
<name>A0A1C4AS15_9GAMM</name>
<dbReference type="PANTHER" id="PTHR33175:SF5">
    <property type="entry name" value="INTEGRATION HOST FACTOR SUBUNIT BETA"/>
    <property type="match status" value="1"/>
</dbReference>
<dbReference type="GO" id="GO:0006310">
    <property type="term" value="P:DNA recombination"/>
    <property type="evidence" value="ECO:0007669"/>
    <property type="project" value="UniProtKB-KW"/>
</dbReference>
<keyword evidence="6 9" id="KW-0804">Transcription</keyword>
<dbReference type="GO" id="GO:0030527">
    <property type="term" value="F:structural constituent of chromatin"/>
    <property type="evidence" value="ECO:0007669"/>
    <property type="project" value="InterPro"/>
</dbReference>
<evidence type="ECO:0000256" key="4">
    <source>
        <dbReference type="ARBA" id="ARBA00023015"/>
    </source>
</evidence>
<evidence type="ECO:0000256" key="5">
    <source>
        <dbReference type="ARBA" id="ARBA00023125"/>
    </source>
</evidence>
<keyword evidence="4 9" id="KW-0805">Transcription regulation</keyword>
<evidence type="ECO:0000256" key="9">
    <source>
        <dbReference type="RuleBase" id="RU003941"/>
    </source>
</evidence>
<evidence type="ECO:0000313" key="10">
    <source>
        <dbReference type="EMBL" id="SCB97442.1"/>
    </source>
</evidence>
<reference evidence="11" key="1">
    <citation type="submission" date="2016-08" db="EMBL/GenBank/DDBJ databases">
        <authorList>
            <person name="Varghese N."/>
            <person name="Submissions Spin"/>
        </authorList>
    </citation>
    <scope>NUCLEOTIDE SEQUENCE [LARGE SCALE GENOMIC DNA]</scope>
    <source>
        <strain evidence="11">R-53144</strain>
    </source>
</reference>
<dbReference type="SUPFAM" id="SSF47729">
    <property type="entry name" value="IHF-like DNA-binding proteins"/>
    <property type="match status" value="1"/>
</dbReference>
<protein>
    <recommendedName>
        <fullName evidence="2 9">Integration host factor subunit beta</fullName>
    </recommendedName>
</protein>
<dbReference type="NCBIfam" id="TIGR00988">
    <property type="entry name" value="hip"/>
    <property type="match status" value="1"/>
</dbReference>
<dbReference type="RefSeq" id="WP_065636617.1">
    <property type="nucleotide sequence ID" value="NZ_FMBA01000013.1"/>
</dbReference>
<dbReference type="InterPro" id="IPR000119">
    <property type="entry name" value="Hist_DNA-bd"/>
</dbReference>